<dbReference type="PROSITE" id="PS51857">
    <property type="entry name" value="CSD_2"/>
    <property type="match status" value="1"/>
</dbReference>
<evidence type="ECO:0000313" key="2">
    <source>
        <dbReference type="EMBL" id="VAW07659.1"/>
    </source>
</evidence>
<protein>
    <recommendedName>
        <fullName evidence="1">CSD domain-containing protein</fullName>
    </recommendedName>
</protein>
<dbReference type="Pfam" id="PF00313">
    <property type="entry name" value="CSD"/>
    <property type="match status" value="1"/>
</dbReference>
<dbReference type="EMBL" id="UOEK01000412">
    <property type="protein sequence ID" value="VAW07659.1"/>
    <property type="molecule type" value="Genomic_DNA"/>
</dbReference>
<accession>A0A3B0T5Q2</accession>
<dbReference type="InterPro" id="IPR012340">
    <property type="entry name" value="NA-bd_OB-fold"/>
</dbReference>
<dbReference type="SUPFAM" id="SSF50249">
    <property type="entry name" value="Nucleic acid-binding proteins"/>
    <property type="match status" value="1"/>
</dbReference>
<reference evidence="2" key="1">
    <citation type="submission" date="2018-06" db="EMBL/GenBank/DDBJ databases">
        <authorList>
            <person name="Zhirakovskaya E."/>
        </authorList>
    </citation>
    <scope>NUCLEOTIDE SEQUENCE</scope>
</reference>
<proteinExistence type="predicted"/>
<organism evidence="2">
    <name type="scientific">hydrothermal vent metagenome</name>
    <dbReference type="NCBI Taxonomy" id="652676"/>
    <lineage>
        <taxon>unclassified sequences</taxon>
        <taxon>metagenomes</taxon>
        <taxon>ecological metagenomes</taxon>
    </lineage>
</organism>
<gene>
    <name evidence="2" type="ORF">MNBD_ACTINO02-1301</name>
</gene>
<dbReference type="InterPro" id="IPR002059">
    <property type="entry name" value="CSP_DNA-bd"/>
</dbReference>
<evidence type="ECO:0000259" key="1">
    <source>
        <dbReference type="PROSITE" id="PS51857"/>
    </source>
</evidence>
<feature type="domain" description="CSD" evidence="1">
    <location>
        <begin position="1"/>
        <end position="65"/>
    </location>
</feature>
<dbReference type="Gene3D" id="2.40.50.140">
    <property type="entry name" value="Nucleic acid-binding proteins"/>
    <property type="match status" value="1"/>
</dbReference>
<dbReference type="AlphaFoldDB" id="A0A3B0T5Q2"/>
<name>A0A3B0T5Q2_9ZZZZ</name>
<dbReference type="GO" id="GO:0003676">
    <property type="term" value="F:nucleic acid binding"/>
    <property type="evidence" value="ECO:0007669"/>
    <property type="project" value="InterPro"/>
</dbReference>
<sequence>MQGVVKVYDPTTGFGLVVSDADREEYVLGPGALAGSAFRLLRQGQRVNFSTELRDGDTYAVNLRFGSDGS</sequence>